<proteinExistence type="predicted"/>
<accession>A0A0A9BZ19</accession>
<name>A0A0A9BZ19_ARUDO</name>
<evidence type="ECO:0000313" key="1">
    <source>
        <dbReference type="EMBL" id="JAD69294.1"/>
    </source>
</evidence>
<reference evidence="1" key="1">
    <citation type="submission" date="2014-09" db="EMBL/GenBank/DDBJ databases">
        <authorList>
            <person name="Magalhaes I.L.F."/>
            <person name="Oliveira U."/>
            <person name="Santos F.R."/>
            <person name="Vidigal T.H.D.A."/>
            <person name="Brescovit A.D."/>
            <person name="Santos A.J."/>
        </authorList>
    </citation>
    <scope>NUCLEOTIDE SEQUENCE</scope>
    <source>
        <tissue evidence="1">Shoot tissue taken approximately 20 cm above the soil surface</tissue>
    </source>
</reference>
<organism evidence="1">
    <name type="scientific">Arundo donax</name>
    <name type="common">Giant reed</name>
    <name type="synonym">Donax arundinaceus</name>
    <dbReference type="NCBI Taxonomy" id="35708"/>
    <lineage>
        <taxon>Eukaryota</taxon>
        <taxon>Viridiplantae</taxon>
        <taxon>Streptophyta</taxon>
        <taxon>Embryophyta</taxon>
        <taxon>Tracheophyta</taxon>
        <taxon>Spermatophyta</taxon>
        <taxon>Magnoliopsida</taxon>
        <taxon>Liliopsida</taxon>
        <taxon>Poales</taxon>
        <taxon>Poaceae</taxon>
        <taxon>PACMAD clade</taxon>
        <taxon>Arundinoideae</taxon>
        <taxon>Arundineae</taxon>
        <taxon>Arundo</taxon>
    </lineage>
</organism>
<protein>
    <submittedName>
        <fullName evidence="1">Uncharacterized protein</fullName>
    </submittedName>
</protein>
<dbReference type="EMBL" id="GBRH01228601">
    <property type="protein sequence ID" value="JAD69294.1"/>
    <property type="molecule type" value="Transcribed_RNA"/>
</dbReference>
<sequence length="46" mass="5392">MSTVQIRSEFLVSMSQKAAWKVETSYLELNTMNNITNERNRTNEIL</sequence>
<reference evidence="1" key="2">
    <citation type="journal article" date="2015" name="Data Brief">
        <title>Shoot transcriptome of the giant reed, Arundo donax.</title>
        <authorList>
            <person name="Barrero R.A."/>
            <person name="Guerrero F.D."/>
            <person name="Moolhuijzen P."/>
            <person name="Goolsby J.A."/>
            <person name="Tidwell J."/>
            <person name="Bellgard S.E."/>
            <person name="Bellgard M.I."/>
        </authorList>
    </citation>
    <scope>NUCLEOTIDE SEQUENCE</scope>
    <source>
        <tissue evidence="1">Shoot tissue taken approximately 20 cm above the soil surface</tissue>
    </source>
</reference>
<dbReference type="AlphaFoldDB" id="A0A0A9BZ19"/>